<dbReference type="GO" id="GO:0044782">
    <property type="term" value="P:cilium organization"/>
    <property type="evidence" value="ECO:0007669"/>
    <property type="project" value="TreeGrafter"/>
</dbReference>
<evidence type="ECO:0000256" key="5">
    <source>
        <dbReference type="ARBA" id="ARBA00022490"/>
    </source>
</evidence>
<keyword evidence="6" id="KW-0853">WD repeat</keyword>
<name>A0A8C3RS96_CHESE</name>
<accession>A0A8C3RS96</accession>
<dbReference type="AlphaFoldDB" id="A0A8C3RS96"/>
<dbReference type="GO" id="GO:0007399">
    <property type="term" value="P:nervous system development"/>
    <property type="evidence" value="ECO:0007669"/>
    <property type="project" value="TreeGrafter"/>
</dbReference>
<keyword evidence="14" id="KW-1185">Reference proteome</keyword>
<evidence type="ECO:0000256" key="7">
    <source>
        <dbReference type="ARBA" id="ARBA00022737"/>
    </source>
</evidence>
<organism evidence="13 14">
    <name type="scientific">Chelydra serpentina</name>
    <name type="common">Snapping turtle</name>
    <name type="synonym">Testudo serpentina</name>
    <dbReference type="NCBI Taxonomy" id="8475"/>
    <lineage>
        <taxon>Eukaryota</taxon>
        <taxon>Metazoa</taxon>
        <taxon>Chordata</taxon>
        <taxon>Craniata</taxon>
        <taxon>Vertebrata</taxon>
        <taxon>Euteleostomi</taxon>
        <taxon>Archelosauria</taxon>
        <taxon>Testudinata</taxon>
        <taxon>Testudines</taxon>
        <taxon>Cryptodira</taxon>
        <taxon>Durocryptodira</taxon>
        <taxon>Americhelydia</taxon>
        <taxon>Chelydroidea</taxon>
        <taxon>Chelydridae</taxon>
        <taxon>Chelydra</taxon>
    </lineage>
</organism>
<evidence type="ECO:0000256" key="9">
    <source>
        <dbReference type="ARBA" id="ARBA00023069"/>
    </source>
</evidence>
<comment type="similarity">
    <text evidence="3">Belongs to the WD repeat fritz family.</text>
</comment>
<evidence type="ECO:0000313" key="14">
    <source>
        <dbReference type="Proteomes" id="UP000694403"/>
    </source>
</evidence>
<keyword evidence="9" id="KW-0969">Cilium</keyword>
<keyword evidence="11" id="KW-0206">Cytoskeleton</keyword>
<reference evidence="13" key="2">
    <citation type="submission" date="2025-09" db="UniProtKB">
        <authorList>
            <consortium name="Ensembl"/>
        </authorList>
    </citation>
    <scope>IDENTIFICATION</scope>
</reference>
<keyword evidence="4" id="KW-1003">Cell membrane</keyword>
<dbReference type="GO" id="GO:0045184">
    <property type="term" value="P:establishment of protein localization"/>
    <property type="evidence" value="ECO:0007669"/>
    <property type="project" value="TreeGrafter"/>
</dbReference>
<keyword evidence="5" id="KW-0963">Cytoplasm</keyword>
<dbReference type="PANTHER" id="PTHR13667:SF5">
    <property type="entry name" value="WD REPEAT-CONTAINING AND PLANAR CELL POLARITY EFFECTOR PROTEIN FRITZ HOMOLOG"/>
    <property type="match status" value="1"/>
</dbReference>
<keyword evidence="7" id="KW-0677">Repeat</keyword>
<evidence type="ECO:0000313" key="13">
    <source>
        <dbReference type="Ensembl" id="ENSCSRP00000003439.1"/>
    </source>
</evidence>
<evidence type="ECO:0000256" key="10">
    <source>
        <dbReference type="ARBA" id="ARBA00023136"/>
    </source>
</evidence>
<evidence type="ECO:0000256" key="4">
    <source>
        <dbReference type="ARBA" id="ARBA00022475"/>
    </source>
</evidence>
<keyword evidence="12" id="KW-0966">Cell projection</keyword>
<evidence type="ECO:0000256" key="3">
    <source>
        <dbReference type="ARBA" id="ARBA00006059"/>
    </source>
</evidence>
<dbReference type="Pfam" id="PF11768">
    <property type="entry name" value="Frtz"/>
    <property type="match status" value="1"/>
</dbReference>
<dbReference type="Proteomes" id="UP000694403">
    <property type="component" value="Unplaced"/>
</dbReference>
<keyword evidence="10" id="KW-0472">Membrane</keyword>
<evidence type="ECO:0000256" key="6">
    <source>
        <dbReference type="ARBA" id="ARBA00022574"/>
    </source>
</evidence>
<evidence type="ECO:0000256" key="2">
    <source>
        <dbReference type="ARBA" id="ARBA00004430"/>
    </source>
</evidence>
<dbReference type="PANTHER" id="PTHR13667">
    <property type="entry name" value="HOMOLOC-13"/>
    <property type="match status" value="1"/>
</dbReference>
<proteinExistence type="inferred from homology"/>
<dbReference type="GO" id="GO:0005886">
    <property type="term" value="C:plasma membrane"/>
    <property type="evidence" value="ECO:0007669"/>
    <property type="project" value="UniProtKB-SubCell"/>
</dbReference>
<keyword evidence="8" id="KW-0970">Cilium biogenesis/degradation</keyword>
<reference evidence="13" key="1">
    <citation type="submission" date="2025-08" db="UniProtKB">
        <authorList>
            <consortium name="Ensembl"/>
        </authorList>
    </citation>
    <scope>IDENTIFICATION</scope>
</reference>
<dbReference type="Ensembl" id="ENSCSRT00000003563.1">
    <property type="protein sequence ID" value="ENSCSRP00000003439.1"/>
    <property type="gene ID" value="ENSCSRG00000002604.1"/>
</dbReference>
<evidence type="ECO:0000256" key="8">
    <source>
        <dbReference type="ARBA" id="ARBA00022794"/>
    </source>
</evidence>
<dbReference type="InterPro" id="IPR024511">
    <property type="entry name" value="Frtz"/>
</dbReference>
<dbReference type="GO" id="GO:0097541">
    <property type="term" value="C:axonemal basal plate"/>
    <property type="evidence" value="ECO:0007669"/>
    <property type="project" value="TreeGrafter"/>
</dbReference>
<sequence>MNWDTMGHQCYISMSAIVNHLLRQKLTPEKEAQLETSLGTFYAPTRPLLDTTVLEYRDPISRYARRFFHHLLRYQRFEKAFLLAVDIGARDLFMVSHSCRWLCDCCS</sequence>
<comment type="subcellular location">
    <subcellularLocation>
        <location evidence="1">Cell membrane</location>
    </subcellularLocation>
    <subcellularLocation>
        <location evidence="2">Cytoplasm</location>
        <location evidence="2">Cytoskeleton</location>
        <location evidence="2">Cilium axoneme</location>
    </subcellularLocation>
</comment>
<protein>
    <submittedName>
        <fullName evidence="13">Uncharacterized protein</fullName>
    </submittedName>
</protein>
<evidence type="ECO:0000256" key="11">
    <source>
        <dbReference type="ARBA" id="ARBA00023212"/>
    </source>
</evidence>
<evidence type="ECO:0000256" key="1">
    <source>
        <dbReference type="ARBA" id="ARBA00004236"/>
    </source>
</evidence>
<evidence type="ECO:0000256" key="12">
    <source>
        <dbReference type="ARBA" id="ARBA00023273"/>
    </source>
</evidence>